<evidence type="ECO:0000313" key="2">
    <source>
        <dbReference type="Proteomes" id="UP000719942"/>
    </source>
</evidence>
<name>A0ABS7DRI1_9FIRM</name>
<dbReference type="InterPro" id="IPR021145">
    <property type="entry name" value="Portal_protein_SPP1_Gp6-like"/>
</dbReference>
<keyword evidence="2" id="KW-1185">Reference proteome</keyword>
<sequence>MFEKMLRWLRSLLDRMFDENSAVSDIAISDKMSSAIDLWTRMYEDGGPWCGKDLHSLRLPVAIASEFSRLVTLEMEVSVTGSGRATFLQNELNSFFDKLRNYVETGCALGGVVFKPYVSDNGLSIDVVQGDCFYPTTFDSSGRMTGAIFTEQIIRKKVIYTRAEHHEYANGVHKIENRAFKSNSSATLGSPIDLTEVPEWAQIAPEASIENVDRPLFAYFRIPLANRVDRHSPLGVSVYAEAVDTIHDADEQYGRFLWEFEGGELAVDVDEDLFKHSEQEGVKLPKRQERLYRRRSSYHGAGSEKNFYEVFSPTLRDTSLKNGLNTILQKIEYQCGLAYGTISDPQVVEKTAEEIRSSKQRSYATVKDIQKALENSLDDLIYAMDKLSTLYKLAPQGSYKVAYDWDDSIINDPTQRKQMFWQYVTAGKFPFWRYLVEFEGYSENDAKAIEAETQSSLTDPFGFGEGDSSVNA</sequence>
<gene>
    <name evidence="1" type="ORF">J5W02_13920</name>
</gene>
<dbReference type="Proteomes" id="UP000719942">
    <property type="component" value="Unassembled WGS sequence"/>
</dbReference>
<protein>
    <submittedName>
        <fullName evidence="1">Phage portal protein</fullName>
    </submittedName>
</protein>
<dbReference type="RefSeq" id="WP_219966309.1">
    <property type="nucleotide sequence ID" value="NZ_JAGFNZ010000006.1"/>
</dbReference>
<proteinExistence type="predicted"/>
<dbReference type="Pfam" id="PF05133">
    <property type="entry name" value="SPP1_portal"/>
    <property type="match status" value="1"/>
</dbReference>
<organism evidence="1 2">
    <name type="scientific">Caproiciproducens faecalis</name>
    <dbReference type="NCBI Taxonomy" id="2820301"/>
    <lineage>
        <taxon>Bacteria</taxon>
        <taxon>Bacillati</taxon>
        <taxon>Bacillota</taxon>
        <taxon>Clostridia</taxon>
        <taxon>Eubacteriales</taxon>
        <taxon>Acutalibacteraceae</taxon>
        <taxon>Caproiciproducens</taxon>
    </lineage>
</organism>
<accession>A0ABS7DRI1</accession>
<evidence type="ECO:0000313" key="1">
    <source>
        <dbReference type="EMBL" id="MBW7573907.1"/>
    </source>
</evidence>
<dbReference type="EMBL" id="JAGFNZ010000006">
    <property type="protein sequence ID" value="MBW7573907.1"/>
    <property type="molecule type" value="Genomic_DNA"/>
</dbReference>
<reference evidence="1 2" key="1">
    <citation type="submission" date="2021-03" db="EMBL/GenBank/DDBJ databases">
        <title>Caproiciproducens sp. nov. isolated from feces of cow.</title>
        <authorList>
            <person name="Choi J.-Y."/>
        </authorList>
    </citation>
    <scope>NUCLEOTIDE SEQUENCE [LARGE SCALE GENOMIC DNA]</scope>
    <source>
        <strain evidence="1 2">AGMB10547</strain>
    </source>
</reference>
<comment type="caution">
    <text evidence="1">The sequence shown here is derived from an EMBL/GenBank/DDBJ whole genome shotgun (WGS) entry which is preliminary data.</text>
</comment>